<dbReference type="Proteomes" id="UP001221757">
    <property type="component" value="Unassembled WGS sequence"/>
</dbReference>
<organism evidence="2 3">
    <name type="scientific">Mycena rosella</name>
    <name type="common">Pink bonnet</name>
    <name type="synonym">Agaricus rosellus</name>
    <dbReference type="NCBI Taxonomy" id="1033263"/>
    <lineage>
        <taxon>Eukaryota</taxon>
        <taxon>Fungi</taxon>
        <taxon>Dikarya</taxon>
        <taxon>Basidiomycota</taxon>
        <taxon>Agaricomycotina</taxon>
        <taxon>Agaricomycetes</taxon>
        <taxon>Agaricomycetidae</taxon>
        <taxon>Agaricales</taxon>
        <taxon>Marasmiineae</taxon>
        <taxon>Mycenaceae</taxon>
        <taxon>Mycena</taxon>
    </lineage>
</organism>
<proteinExistence type="predicted"/>
<dbReference type="EMBL" id="JARKIE010000713">
    <property type="protein sequence ID" value="KAJ7619891.1"/>
    <property type="molecule type" value="Genomic_DNA"/>
</dbReference>
<comment type="caution">
    <text evidence="2">The sequence shown here is derived from an EMBL/GenBank/DDBJ whole genome shotgun (WGS) entry which is preliminary data.</text>
</comment>
<reference evidence="2" key="1">
    <citation type="submission" date="2023-03" db="EMBL/GenBank/DDBJ databases">
        <title>Massive genome expansion in bonnet fungi (Mycena s.s.) driven by repeated elements and novel gene families across ecological guilds.</title>
        <authorList>
            <consortium name="Lawrence Berkeley National Laboratory"/>
            <person name="Harder C.B."/>
            <person name="Miyauchi S."/>
            <person name="Viragh M."/>
            <person name="Kuo A."/>
            <person name="Thoen E."/>
            <person name="Andreopoulos B."/>
            <person name="Lu D."/>
            <person name="Skrede I."/>
            <person name="Drula E."/>
            <person name="Henrissat B."/>
            <person name="Morin E."/>
            <person name="Kohler A."/>
            <person name="Barry K."/>
            <person name="LaButti K."/>
            <person name="Morin E."/>
            <person name="Salamov A."/>
            <person name="Lipzen A."/>
            <person name="Mereny Z."/>
            <person name="Hegedus B."/>
            <person name="Baldrian P."/>
            <person name="Stursova M."/>
            <person name="Weitz H."/>
            <person name="Taylor A."/>
            <person name="Grigoriev I.V."/>
            <person name="Nagy L.G."/>
            <person name="Martin F."/>
            <person name="Kauserud H."/>
        </authorList>
    </citation>
    <scope>NUCLEOTIDE SEQUENCE</scope>
    <source>
        <strain evidence="2">CBHHK067</strain>
    </source>
</reference>
<name>A0AAD7FH53_MYCRO</name>
<evidence type="ECO:0000313" key="2">
    <source>
        <dbReference type="EMBL" id="KAJ7619891.1"/>
    </source>
</evidence>
<dbReference type="AlphaFoldDB" id="A0AAD7FH53"/>
<keyword evidence="3" id="KW-1185">Reference proteome</keyword>
<feature type="region of interest" description="Disordered" evidence="1">
    <location>
        <begin position="72"/>
        <end position="120"/>
    </location>
</feature>
<feature type="compositionally biased region" description="Basic residues" evidence="1">
    <location>
        <begin position="109"/>
        <end position="120"/>
    </location>
</feature>
<evidence type="ECO:0000256" key="1">
    <source>
        <dbReference type="SAM" id="MobiDB-lite"/>
    </source>
</evidence>
<accession>A0AAD7FH53</accession>
<protein>
    <submittedName>
        <fullName evidence="2">Uncharacterized protein</fullName>
    </submittedName>
</protein>
<evidence type="ECO:0000313" key="3">
    <source>
        <dbReference type="Proteomes" id="UP001221757"/>
    </source>
</evidence>
<gene>
    <name evidence="2" type="ORF">B0H17DRAFT_1152085</name>
</gene>
<sequence>MPSLWTLPLLSWLLSLPLAPSLILLCRTFGMFMPLATPQRQSGHVSIASATSSATLPFGMCPLLSPLHLPMASAKRSSPDLSKSEVDSKDPEDSDKQSGGEEDAQAAHAHPRHRRGPHKKCVCKGDAPCVGKAADVGRITCPASANCPNGCFN</sequence>
<feature type="compositionally biased region" description="Basic and acidic residues" evidence="1">
    <location>
        <begin position="82"/>
        <end position="99"/>
    </location>
</feature>